<feature type="region of interest" description="Disordered" evidence="1">
    <location>
        <begin position="174"/>
        <end position="307"/>
    </location>
</feature>
<evidence type="ECO:0000256" key="1">
    <source>
        <dbReference type="SAM" id="MobiDB-lite"/>
    </source>
</evidence>
<dbReference type="Proteomes" id="UP000729402">
    <property type="component" value="Unassembled WGS sequence"/>
</dbReference>
<keyword evidence="3" id="KW-1185">Reference proteome</keyword>
<protein>
    <submittedName>
        <fullName evidence="2">Uncharacterized protein</fullName>
    </submittedName>
</protein>
<dbReference type="AlphaFoldDB" id="A0A8J5R3Z5"/>
<gene>
    <name evidence="2" type="ORF">GUJ93_ZPchr0009g1749</name>
</gene>
<accession>A0A8J5R3Z5</accession>
<sequence length="307" mass="31452">MAGRPRPASKNASKTTTSPLRGLEVDSGSGTRVLIPGPSFPSTASSMDSTVLVDWPMRKLWGIFFLDGGRSSQGFLGQVSPGAPAIVATAEAAQACLYAKVPAAGGGPIAAKCILQKAIFVEMGDICKPLEDPVAVGNGARNMENADGSVGDSPANGASWIGMSQGAFRSLQLRSPQIGGSGPEPPVRAHPQGEGRRRPPSGRRLPEAAFRAQDAGGHPPGKGRRRPPSGCRMPEATLRAKDAGGRPPGAQFEASVGGPGSEAPSSEPCSEPCSGHASKPPSGCTSEPSSRPLPERLRPLLRSSGNI</sequence>
<feature type="region of interest" description="Disordered" evidence="1">
    <location>
        <begin position="1"/>
        <end position="29"/>
    </location>
</feature>
<proteinExistence type="predicted"/>
<reference evidence="2" key="2">
    <citation type="submission" date="2021-02" db="EMBL/GenBank/DDBJ databases">
        <authorList>
            <person name="Kimball J.A."/>
            <person name="Haas M.W."/>
            <person name="Macchietto M."/>
            <person name="Kono T."/>
            <person name="Duquette J."/>
            <person name="Shao M."/>
        </authorList>
    </citation>
    <scope>NUCLEOTIDE SEQUENCE</scope>
    <source>
        <tissue evidence="2">Fresh leaf tissue</tissue>
    </source>
</reference>
<comment type="caution">
    <text evidence="2">The sequence shown here is derived from an EMBL/GenBank/DDBJ whole genome shotgun (WGS) entry which is preliminary data.</text>
</comment>
<reference evidence="2" key="1">
    <citation type="journal article" date="2021" name="bioRxiv">
        <title>Whole Genome Assembly and Annotation of Northern Wild Rice, Zizania palustris L., Supports a Whole Genome Duplication in the Zizania Genus.</title>
        <authorList>
            <person name="Haas M."/>
            <person name="Kono T."/>
            <person name="Macchietto M."/>
            <person name="Millas R."/>
            <person name="McGilp L."/>
            <person name="Shao M."/>
            <person name="Duquette J."/>
            <person name="Hirsch C.N."/>
            <person name="Kimball J."/>
        </authorList>
    </citation>
    <scope>NUCLEOTIDE SEQUENCE</scope>
    <source>
        <tissue evidence="2">Fresh leaf tissue</tissue>
    </source>
</reference>
<feature type="compositionally biased region" description="Low complexity" evidence="1">
    <location>
        <begin position="261"/>
        <end position="275"/>
    </location>
</feature>
<feature type="compositionally biased region" description="Polar residues" evidence="1">
    <location>
        <begin position="10"/>
        <end position="19"/>
    </location>
</feature>
<evidence type="ECO:0000313" key="2">
    <source>
        <dbReference type="EMBL" id="KAG8050720.1"/>
    </source>
</evidence>
<evidence type="ECO:0000313" key="3">
    <source>
        <dbReference type="Proteomes" id="UP000729402"/>
    </source>
</evidence>
<name>A0A8J5R3Z5_ZIZPA</name>
<organism evidence="2 3">
    <name type="scientific">Zizania palustris</name>
    <name type="common">Northern wild rice</name>
    <dbReference type="NCBI Taxonomy" id="103762"/>
    <lineage>
        <taxon>Eukaryota</taxon>
        <taxon>Viridiplantae</taxon>
        <taxon>Streptophyta</taxon>
        <taxon>Embryophyta</taxon>
        <taxon>Tracheophyta</taxon>
        <taxon>Spermatophyta</taxon>
        <taxon>Magnoliopsida</taxon>
        <taxon>Liliopsida</taxon>
        <taxon>Poales</taxon>
        <taxon>Poaceae</taxon>
        <taxon>BOP clade</taxon>
        <taxon>Oryzoideae</taxon>
        <taxon>Oryzeae</taxon>
        <taxon>Zizaniinae</taxon>
        <taxon>Zizania</taxon>
    </lineage>
</organism>
<dbReference type="EMBL" id="JAAALK010000289">
    <property type="protein sequence ID" value="KAG8050720.1"/>
    <property type="molecule type" value="Genomic_DNA"/>
</dbReference>